<reference evidence="1" key="1">
    <citation type="journal article" date="2020" name="FEMS Microbiol. Ecol.">
        <title>Temporal dynamics of bacterial communities during seed development and maturation.</title>
        <authorList>
            <person name="Chesneau G."/>
            <person name="Torres-Cortes G."/>
            <person name="Briand M."/>
            <person name="Darrasse A."/>
            <person name="Preveaux A."/>
            <person name="Marais C."/>
            <person name="Jacques M.A."/>
            <person name="Shade A."/>
            <person name="Barret M."/>
        </authorList>
    </citation>
    <scope>NUCLEOTIDE SEQUENCE</scope>
    <source>
        <strain evidence="1">CFBP13533</strain>
    </source>
</reference>
<gene>
    <name evidence="1" type="ORF">IFU03_21960</name>
</gene>
<protein>
    <submittedName>
        <fullName evidence="1">Type III secretion protein</fullName>
    </submittedName>
</protein>
<evidence type="ECO:0000313" key="1">
    <source>
        <dbReference type="EMBL" id="MBD8272428.1"/>
    </source>
</evidence>
<organism evidence="1 2">
    <name type="scientific">Pseudomonas fluorescens</name>
    <dbReference type="NCBI Taxonomy" id="294"/>
    <lineage>
        <taxon>Bacteria</taxon>
        <taxon>Pseudomonadati</taxon>
        <taxon>Pseudomonadota</taxon>
        <taxon>Gammaproteobacteria</taxon>
        <taxon>Pseudomonadales</taxon>
        <taxon>Pseudomonadaceae</taxon>
        <taxon>Pseudomonas</taxon>
    </lineage>
</organism>
<dbReference type="Proteomes" id="UP000610293">
    <property type="component" value="Unassembled WGS sequence"/>
</dbReference>
<dbReference type="AlphaFoldDB" id="A0AAE2Q1W9"/>
<evidence type="ECO:0000313" key="2">
    <source>
        <dbReference type="Proteomes" id="UP000610293"/>
    </source>
</evidence>
<proteinExistence type="predicted"/>
<dbReference type="RefSeq" id="WP_191956587.1">
    <property type="nucleotide sequence ID" value="NZ_JACYNJ010000016.1"/>
</dbReference>
<sequence length="142" mass="16230">MAFLDGNDSWARWFSGTEPEINLVEAESIIVLRRDSSMYVLSVQLTRHAPLNIELETWMRLGAASLNHFAGALAQAPADGTLWLIHCLEQGQDQKKLLQCLEALLNQRDTWLAVIPRLSRLRREAPSLSRYSLSRYLENNHE</sequence>
<name>A0AAE2Q1W9_PSEFL</name>
<accession>A0AAE2Q1W9</accession>
<comment type="caution">
    <text evidence="1">The sequence shown here is derived from an EMBL/GenBank/DDBJ whole genome shotgun (WGS) entry which is preliminary data.</text>
</comment>
<dbReference type="EMBL" id="JACYNJ010000016">
    <property type="protein sequence ID" value="MBD8272428.1"/>
    <property type="molecule type" value="Genomic_DNA"/>
</dbReference>